<dbReference type="GO" id="GO:0004853">
    <property type="term" value="F:uroporphyrinogen decarboxylase activity"/>
    <property type="evidence" value="ECO:0007669"/>
    <property type="project" value="InterPro"/>
</dbReference>
<protein>
    <recommendedName>
        <fullName evidence="1">Uroporphyrinogen decarboxylase (URO-D) domain-containing protein</fullName>
    </recommendedName>
</protein>
<organism evidence="2">
    <name type="scientific">marine sediment metagenome</name>
    <dbReference type="NCBI Taxonomy" id="412755"/>
    <lineage>
        <taxon>unclassified sequences</taxon>
        <taxon>metagenomes</taxon>
        <taxon>ecological metagenomes</taxon>
    </lineage>
</organism>
<dbReference type="PANTHER" id="PTHR47099:SF1">
    <property type="entry name" value="METHYLCOBAMIDE:COM METHYLTRANSFERASE MTBA"/>
    <property type="match status" value="1"/>
</dbReference>
<dbReference type="EMBL" id="BART01008516">
    <property type="protein sequence ID" value="GAG54734.1"/>
    <property type="molecule type" value="Genomic_DNA"/>
</dbReference>
<evidence type="ECO:0000259" key="1">
    <source>
        <dbReference type="Pfam" id="PF01208"/>
    </source>
</evidence>
<dbReference type="Gene3D" id="3.20.20.210">
    <property type="match status" value="1"/>
</dbReference>
<accession>X0YFG7</accession>
<dbReference type="InterPro" id="IPR038071">
    <property type="entry name" value="UROD/MetE-like_sf"/>
</dbReference>
<proteinExistence type="predicted"/>
<feature type="non-terminal residue" evidence="2">
    <location>
        <position position="1"/>
    </location>
</feature>
<dbReference type="AlphaFoldDB" id="X0YFG7"/>
<dbReference type="InterPro" id="IPR000257">
    <property type="entry name" value="Uroporphyrinogen_deCOase"/>
</dbReference>
<feature type="domain" description="Uroporphyrinogen decarboxylase (URO-D)" evidence="1">
    <location>
        <begin position="49"/>
        <end position="221"/>
    </location>
</feature>
<evidence type="ECO:0000313" key="2">
    <source>
        <dbReference type="EMBL" id="GAG54734.1"/>
    </source>
</evidence>
<comment type="caution">
    <text evidence="2">The sequence shown here is derived from an EMBL/GenBank/DDBJ whole genome shotgun (WGS) entry which is preliminary data.</text>
</comment>
<reference evidence="2" key="1">
    <citation type="journal article" date="2014" name="Front. Microbiol.">
        <title>High frequency of phylogenetically diverse reductive dehalogenase-homologous genes in deep subseafloor sedimentary metagenomes.</title>
        <authorList>
            <person name="Kawai M."/>
            <person name="Futagami T."/>
            <person name="Toyoda A."/>
            <person name="Takaki Y."/>
            <person name="Nishi S."/>
            <person name="Hori S."/>
            <person name="Arai W."/>
            <person name="Tsubouchi T."/>
            <person name="Morono Y."/>
            <person name="Uchiyama I."/>
            <person name="Ito T."/>
            <person name="Fujiyama A."/>
            <person name="Inagaki F."/>
            <person name="Takami H."/>
        </authorList>
    </citation>
    <scope>NUCLEOTIDE SEQUENCE</scope>
    <source>
        <strain evidence="2">Expedition CK06-06</strain>
    </source>
</reference>
<gene>
    <name evidence="2" type="ORF">S01H4_19137</name>
</gene>
<name>X0YFG7_9ZZZZ</name>
<dbReference type="InterPro" id="IPR052024">
    <property type="entry name" value="Methanogen_methyltrans"/>
</dbReference>
<dbReference type="SUPFAM" id="SSF51726">
    <property type="entry name" value="UROD/MetE-like"/>
    <property type="match status" value="1"/>
</dbReference>
<dbReference type="GO" id="GO:0006779">
    <property type="term" value="P:porphyrin-containing compound biosynthetic process"/>
    <property type="evidence" value="ECO:0007669"/>
    <property type="project" value="InterPro"/>
</dbReference>
<dbReference type="PANTHER" id="PTHR47099">
    <property type="entry name" value="METHYLCOBAMIDE:COM METHYLTRANSFERASE MTBA"/>
    <property type="match status" value="1"/>
</dbReference>
<dbReference type="Pfam" id="PF01208">
    <property type="entry name" value="URO-D"/>
    <property type="match status" value="1"/>
</dbReference>
<sequence length="254" mass="30083">NWDNLKSFKWPDPDEPELYEGLEERFGRSDEKYTLTVIFMLLFERMHALRGFENTLIDLYLEREKIETLADRIVEYDIRIIENISERFPDSIDGFSFTDDWGTEQDTFISVEMWEEFFKPRYKKIFSAIKRCGWDVWMHSCGKINRIISSLIEIGCSVLNLQQPTTNGIEEVGEMFSGRICFSSLCDIQHTLPFKSEEEIEFEAKKLLEFWGNENGGFILSDYGDGEAIGVSEGKKRLMFNAFMRYDRWRRIQR</sequence>